<keyword evidence="2" id="KW-1185">Reference proteome</keyword>
<dbReference type="EMBL" id="UAPQ01000001">
    <property type="protein sequence ID" value="SPT52989.1"/>
    <property type="molecule type" value="Genomic_DNA"/>
</dbReference>
<accession>A0ABY1VM40</accession>
<evidence type="ECO:0008006" key="3">
    <source>
        <dbReference type="Google" id="ProtNLM"/>
    </source>
</evidence>
<comment type="caution">
    <text evidence="1">The sequence shown here is derived from an EMBL/GenBank/DDBJ whole genome shotgun (WGS) entry which is preliminary data.</text>
</comment>
<dbReference type="Proteomes" id="UP000250006">
    <property type="component" value="Unassembled WGS sequence"/>
</dbReference>
<protein>
    <recommendedName>
        <fullName evidence="3">DUF4232 domain-containing protein</fullName>
    </recommendedName>
</protein>
<proteinExistence type="predicted"/>
<evidence type="ECO:0000313" key="2">
    <source>
        <dbReference type="Proteomes" id="UP000250006"/>
    </source>
</evidence>
<reference evidence="1 2" key="1">
    <citation type="submission" date="2018-06" db="EMBL/GenBank/DDBJ databases">
        <authorList>
            <consortium name="Pathogen Informatics"/>
            <person name="Doyle S."/>
        </authorList>
    </citation>
    <scope>NUCLEOTIDE SEQUENCE [LARGE SCALE GENOMIC DNA]</scope>
    <source>
        <strain evidence="1 2">NCTC11535</strain>
    </source>
</reference>
<gene>
    <name evidence="1" type="ORF">NCTC11535_00644</name>
</gene>
<organism evidence="1 2">
    <name type="scientific">Actinomyces bovis</name>
    <dbReference type="NCBI Taxonomy" id="1658"/>
    <lineage>
        <taxon>Bacteria</taxon>
        <taxon>Bacillati</taxon>
        <taxon>Actinomycetota</taxon>
        <taxon>Actinomycetes</taxon>
        <taxon>Actinomycetales</taxon>
        <taxon>Actinomycetaceae</taxon>
        <taxon>Actinomyces</taxon>
    </lineage>
</organism>
<sequence length="192" mass="19512">MLVVLVAVGLIAGLIEGTKALREQIHQQNAEAAALAQKTVYPAPSNCKLENLDVKATMPDTVSAGAGLTVSLELRNRGSEACLLDTSKASLNMLVTTGGQTVWDSKTCPAGDPGGVLLLPGTDTAKVDPGASKTPAAAGLAADTTVSMKWDGKTAASDCAADKATVSTAGTYHLSMSLDGADLLGDKVFVVR</sequence>
<evidence type="ECO:0000313" key="1">
    <source>
        <dbReference type="EMBL" id="SPT52989.1"/>
    </source>
</evidence>
<name>A0ABY1VM40_9ACTO</name>